<proteinExistence type="predicted"/>
<dbReference type="InterPro" id="IPR003593">
    <property type="entry name" value="AAA+_ATPase"/>
</dbReference>
<dbReference type="GO" id="GO:0005524">
    <property type="term" value="F:ATP binding"/>
    <property type="evidence" value="ECO:0007669"/>
    <property type="project" value="UniProtKB-KW"/>
</dbReference>
<name>A0A1H6J7Y8_MAGFU</name>
<dbReference type="InterPro" id="IPR027417">
    <property type="entry name" value="P-loop_NTPase"/>
</dbReference>
<keyword evidence="9" id="KW-1185">Reference proteome</keyword>
<dbReference type="InterPro" id="IPR017871">
    <property type="entry name" value="ABC_transporter-like_CS"/>
</dbReference>
<dbReference type="Gene3D" id="3.40.50.300">
    <property type="entry name" value="P-loop containing nucleotide triphosphate hydrolases"/>
    <property type="match status" value="1"/>
</dbReference>
<keyword evidence="2" id="KW-1003">Cell membrane</keyword>
<keyword evidence="6" id="KW-0472">Membrane</keyword>
<keyword evidence="5" id="KW-1278">Translocase</keyword>
<evidence type="ECO:0000259" key="7">
    <source>
        <dbReference type="PROSITE" id="PS50893"/>
    </source>
</evidence>
<dbReference type="Pfam" id="PF00005">
    <property type="entry name" value="ABC_tran"/>
    <property type="match status" value="1"/>
</dbReference>
<dbReference type="EMBL" id="FNWO01000015">
    <property type="protein sequence ID" value="SEH58152.1"/>
    <property type="molecule type" value="Genomic_DNA"/>
</dbReference>
<dbReference type="SUPFAM" id="SSF52540">
    <property type="entry name" value="P-loop containing nucleoside triphosphate hydrolases"/>
    <property type="match status" value="1"/>
</dbReference>
<dbReference type="PROSITE" id="PS00211">
    <property type="entry name" value="ABC_TRANSPORTER_1"/>
    <property type="match status" value="1"/>
</dbReference>
<evidence type="ECO:0000313" key="9">
    <source>
        <dbReference type="Proteomes" id="UP000182983"/>
    </source>
</evidence>
<evidence type="ECO:0000313" key="8">
    <source>
        <dbReference type="EMBL" id="SEH58152.1"/>
    </source>
</evidence>
<sequence>MTPFDDSPPMASTTHPADALVLTGVHVRRGDSAVLHGIDLAFPAGRITAIVGRSGVGKSTLIATLNGLIRPEAGTIAVPNVGRLDDPGPLREHRRRTATIFQDHALIDRLSALDNVLLGLADQRHPLSLLPWPEEFRRRAAQALDEVGLLHRANARTSTLSGGERQRVGVARALVRRPNLLLGDEPFASVDPTLVRQMSAEFRSLVARNGLTVVLVLHQLETARLLADRIVGLVEGRVGFVGPPDQFNAEAEARIFPSPVLAVPTE</sequence>
<dbReference type="PANTHER" id="PTHR43166:SF6">
    <property type="entry name" value="PHOSPHONATES IMPORT ATP-BINDING PROTEIN PHNC"/>
    <property type="match status" value="1"/>
</dbReference>
<dbReference type="AlphaFoldDB" id="A0A1H6J7Y8"/>
<dbReference type="Proteomes" id="UP000182983">
    <property type="component" value="Unassembled WGS sequence"/>
</dbReference>
<dbReference type="InterPro" id="IPR050086">
    <property type="entry name" value="MetN_ABC_transporter-like"/>
</dbReference>
<reference evidence="9" key="1">
    <citation type="submission" date="2016-10" db="EMBL/GenBank/DDBJ databases">
        <authorList>
            <person name="Varghese N."/>
            <person name="Submissions S."/>
        </authorList>
    </citation>
    <scope>NUCLEOTIDE SEQUENCE [LARGE SCALE GENOMIC DNA]</scope>
    <source>
        <strain evidence="9">DSM 13234</strain>
    </source>
</reference>
<protein>
    <submittedName>
        <fullName evidence="8">Phosphonate transport system ATP-binding protein</fullName>
    </submittedName>
</protein>
<evidence type="ECO:0000256" key="6">
    <source>
        <dbReference type="ARBA" id="ARBA00023136"/>
    </source>
</evidence>
<dbReference type="RefSeq" id="WP_244511220.1">
    <property type="nucleotide sequence ID" value="NZ_FNWO01000015.1"/>
</dbReference>
<dbReference type="PANTHER" id="PTHR43166">
    <property type="entry name" value="AMINO ACID IMPORT ATP-BINDING PROTEIN"/>
    <property type="match status" value="1"/>
</dbReference>
<gene>
    <name evidence="8" type="ORF">SAMN04244559_03032</name>
</gene>
<organism evidence="8 9">
    <name type="scientific">Magnetospirillum fulvum</name>
    <name type="common">Rhodospirillum fulvum</name>
    <dbReference type="NCBI Taxonomy" id="1082"/>
    <lineage>
        <taxon>Bacteria</taxon>
        <taxon>Pseudomonadati</taxon>
        <taxon>Pseudomonadota</taxon>
        <taxon>Alphaproteobacteria</taxon>
        <taxon>Rhodospirillales</taxon>
        <taxon>Rhodospirillaceae</taxon>
        <taxon>Magnetospirillum</taxon>
    </lineage>
</organism>
<feature type="domain" description="ABC transporter" evidence="7">
    <location>
        <begin position="20"/>
        <end position="260"/>
    </location>
</feature>
<evidence type="ECO:0000256" key="5">
    <source>
        <dbReference type="ARBA" id="ARBA00022967"/>
    </source>
</evidence>
<dbReference type="GO" id="GO:0016887">
    <property type="term" value="F:ATP hydrolysis activity"/>
    <property type="evidence" value="ECO:0007669"/>
    <property type="project" value="InterPro"/>
</dbReference>
<dbReference type="SMART" id="SM00382">
    <property type="entry name" value="AAA"/>
    <property type="match status" value="1"/>
</dbReference>
<dbReference type="InterPro" id="IPR003439">
    <property type="entry name" value="ABC_transporter-like_ATP-bd"/>
</dbReference>
<dbReference type="PROSITE" id="PS50893">
    <property type="entry name" value="ABC_TRANSPORTER_2"/>
    <property type="match status" value="1"/>
</dbReference>
<keyword evidence="1" id="KW-0813">Transport</keyword>
<keyword evidence="4 8" id="KW-0067">ATP-binding</keyword>
<evidence type="ECO:0000256" key="3">
    <source>
        <dbReference type="ARBA" id="ARBA00022741"/>
    </source>
</evidence>
<accession>A0A1H6J7Y8</accession>
<evidence type="ECO:0000256" key="1">
    <source>
        <dbReference type="ARBA" id="ARBA00022448"/>
    </source>
</evidence>
<evidence type="ECO:0000256" key="2">
    <source>
        <dbReference type="ARBA" id="ARBA00022475"/>
    </source>
</evidence>
<keyword evidence="3" id="KW-0547">Nucleotide-binding</keyword>
<evidence type="ECO:0000256" key="4">
    <source>
        <dbReference type="ARBA" id="ARBA00022840"/>
    </source>
</evidence>